<evidence type="ECO:0000313" key="2">
    <source>
        <dbReference type="EMBL" id="HIZ13469.1"/>
    </source>
</evidence>
<protein>
    <submittedName>
        <fullName evidence="2">Uncharacterized protein</fullName>
    </submittedName>
</protein>
<reference evidence="2" key="2">
    <citation type="submission" date="2021-04" db="EMBL/GenBank/DDBJ databases">
        <authorList>
            <person name="Gilroy R."/>
        </authorList>
    </citation>
    <scope>NUCLEOTIDE SEQUENCE</scope>
    <source>
        <strain evidence="2">ChiGjej1B1-13045</strain>
    </source>
</reference>
<evidence type="ECO:0000256" key="1">
    <source>
        <dbReference type="SAM" id="Phobius"/>
    </source>
</evidence>
<proteinExistence type="predicted"/>
<keyword evidence="1" id="KW-0812">Transmembrane</keyword>
<sequence>MAQKKKTSFKILTAPEDLSEIKHKIRKVRLAKIRRVLTLLILISLAVCGTYLLLDNQTYARARTAAEYPIDISDTSSYAQFADGIVRYNRDGVVFLNRKNEEQWIQPTQLQNPTICVKDNAFAVADNGGNSILVFTREGLKGEIETTLPIEKIAISDQGIVSAILRNENSPQIISYDATGNILVEQQVTVSTTGYPVALEMSDDGNMLAVSYLYTEGTAIKSRVIYYNFGETGQERTDNIVMSEEYDNTVMAEIFFMGDDRSIVVGDDRFVIYRGKEVPEKQKEITLDQEIQSVFHSDRYIGFILLNQEKSGYELRLYSRLGEQVLSREISGKYSNVKIDGSEVIMFDGSRCCIITASGIVKFEGDLNVEALEIFQAPGINRYYMMSVDELRVIYLTK</sequence>
<comment type="caution">
    <text evidence="2">The sequence shown here is derived from an EMBL/GenBank/DDBJ whole genome shotgun (WGS) entry which is preliminary data.</text>
</comment>
<feature type="transmembrane region" description="Helical" evidence="1">
    <location>
        <begin position="36"/>
        <end position="54"/>
    </location>
</feature>
<name>A0A9D2IJS0_9FIRM</name>
<dbReference type="InterPro" id="IPR043765">
    <property type="entry name" value="DUF5711"/>
</dbReference>
<gene>
    <name evidence="2" type="ORF">H9817_06045</name>
</gene>
<reference evidence="2" key="1">
    <citation type="journal article" date="2021" name="PeerJ">
        <title>Extensive microbial diversity within the chicken gut microbiome revealed by metagenomics and culture.</title>
        <authorList>
            <person name="Gilroy R."/>
            <person name="Ravi A."/>
            <person name="Getino M."/>
            <person name="Pursley I."/>
            <person name="Horton D.L."/>
            <person name="Alikhan N.F."/>
            <person name="Baker D."/>
            <person name="Gharbi K."/>
            <person name="Hall N."/>
            <person name="Watson M."/>
            <person name="Adriaenssens E.M."/>
            <person name="Foster-Nyarko E."/>
            <person name="Jarju S."/>
            <person name="Secka A."/>
            <person name="Antonio M."/>
            <person name="Oren A."/>
            <person name="Chaudhuri R.R."/>
            <person name="La Ragione R."/>
            <person name="Hildebrand F."/>
            <person name="Pallen M.J."/>
        </authorList>
    </citation>
    <scope>NUCLEOTIDE SEQUENCE</scope>
    <source>
        <strain evidence="2">ChiGjej1B1-13045</strain>
    </source>
</reference>
<accession>A0A9D2IJS0</accession>
<organism evidence="2 3">
    <name type="scientific">Candidatus Mediterraneibacter stercorigallinarum</name>
    <dbReference type="NCBI Taxonomy" id="2838686"/>
    <lineage>
        <taxon>Bacteria</taxon>
        <taxon>Bacillati</taxon>
        <taxon>Bacillota</taxon>
        <taxon>Clostridia</taxon>
        <taxon>Lachnospirales</taxon>
        <taxon>Lachnospiraceae</taxon>
        <taxon>Mediterraneibacter</taxon>
    </lineage>
</organism>
<dbReference type="SUPFAM" id="SSF63825">
    <property type="entry name" value="YWTD domain"/>
    <property type="match status" value="1"/>
</dbReference>
<keyword evidence="1" id="KW-1133">Transmembrane helix</keyword>
<dbReference type="AlphaFoldDB" id="A0A9D2IJS0"/>
<keyword evidence="1" id="KW-0472">Membrane</keyword>
<dbReference type="Pfam" id="PF18975">
    <property type="entry name" value="DUF5711"/>
    <property type="match status" value="1"/>
</dbReference>
<evidence type="ECO:0000313" key="3">
    <source>
        <dbReference type="Proteomes" id="UP000824017"/>
    </source>
</evidence>
<dbReference type="Proteomes" id="UP000824017">
    <property type="component" value="Unassembled WGS sequence"/>
</dbReference>
<dbReference type="EMBL" id="DXCD01000160">
    <property type="protein sequence ID" value="HIZ13469.1"/>
    <property type="molecule type" value="Genomic_DNA"/>
</dbReference>